<feature type="transmembrane region" description="Helical" evidence="6">
    <location>
        <begin position="398"/>
        <end position="415"/>
    </location>
</feature>
<organism evidence="9 10">
    <name type="scientific">Chlorobium limicola (strain DSM 245 / NBRC 103803 / 6330)</name>
    <dbReference type="NCBI Taxonomy" id="290315"/>
    <lineage>
        <taxon>Bacteria</taxon>
        <taxon>Pseudomonadati</taxon>
        <taxon>Chlorobiota</taxon>
        <taxon>Chlorobiia</taxon>
        <taxon>Chlorobiales</taxon>
        <taxon>Chlorobiaceae</taxon>
        <taxon>Chlorobium/Pelodictyon group</taxon>
        <taxon>Chlorobium</taxon>
    </lineage>
</organism>
<dbReference type="eggNOG" id="COG0658">
    <property type="taxonomic scope" value="Bacteria"/>
</dbReference>
<feature type="transmembrane region" description="Helical" evidence="6">
    <location>
        <begin position="267"/>
        <end position="288"/>
    </location>
</feature>
<evidence type="ECO:0000256" key="3">
    <source>
        <dbReference type="ARBA" id="ARBA00022692"/>
    </source>
</evidence>
<feature type="domain" description="ComEC/Rec2-related protein" evidence="7">
    <location>
        <begin position="246"/>
        <end position="515"/>
    </location>
</feature>
<keyword evidence="3 6" id="KW-0812">Transmembrane</keyword>
<dbReference type="AlphaFoldDB" id="B3EDH5"/>
<evidence type="ECO:0000256" key="1">
    <source>
        <dbReference type="ARBA" id="ARBA00004651"/>
    </source>
</evidence>
<dbReference type="RefSeq" id="WP_012466476.1">
    <property type="nucleotide sequence ID" value="NC_010803.1"/>
</dbReference>
<dbReference type="InterPro" id="IPR004477">
    <property type="entry name" value="ComEC_N"/>
</dbReference>
<evidence type="ECO:0000256" key="2">
    <source>
        <dbReference type="ARBA" id="ARBA00022475"/>
    </source>
</evidence>
<feature type="transmembrane region" description="Helical" evidence="6">
    <location>
        <begin position="36"/>
        <end position="54"/>
    </location>
</feature>
<comment type="subcellular location">
    <subcellularLocation>
        <location evidence="1">Cell membrane</location>
        <topology evidence="1">Multi-pass membrane protein</topology>
    </subcellularLocation>
</comment>
<keyword evidence="4 6" id="KW-1133">Transmembrane helix</keyword>
<dbReference type="KEGG" id="cli:Clim_1551"/>
<dbReference type="InterPro" id="IPR052159">
    <property type="entry name" value="Competence_DNA_uptake"/>
</dbReference>
<evidence type="ECO:0000259" key="7">
    <source>
        <dbReference type="Pfam" id="PF03772"/>
    </source>
</evidence>
<accession>B3EDH5</accession>
<dbReference type="NCBIfam" id="TIGR00360">
    <property type="entry name" value="ComEC_N-term"/>
    <property type="match status" value="1"/>
</dbReference>
<evidence type="ECO:0000313" key="9">
    <source>
        <dbReference type="EMBL" id="ACD90600.1"/>
    </source>
</evidence>
<protein>
    <submittedName>
        <fullName evidence="9">ComEC/Rec2-related protein</fullName>
    </submittedName>
</protein>
<dbReference type="Proteomes" id="UP000008841">
    <property type="component" value="Chromosome"/>
</dbReference>
<feature type="transmembrane region" description="Helical" evidence="6">
    <location>
        <begin position="295"/>
        <end position="315"/>
    </location>
</feature>
<name>B3EDH5_CHLL2</name>
<dbReference type="PANTHER" id="PTHR30619">
    <property type="entry name" value="DNA INTERNALIZATION/COMPETENCE PROTEIN COMEC/REC2"/>
    <property type="match status" value="1"/>
</dbReference>
<gene>
    <name evidence="9" type="ordered locus">Clim_1551</name>
</gene>
<dbReference type="Pfam" id="PF03772">
    <property type="entry name" value="Competence"/>
    <property type="match status" value="1"/>
</dbReference>
<feature type="transmembrane region" description="Helical" evidence="6">
    <location>
        <begin position="421"/>
        <end position="442"/>
    </location>
</feature>
<dbReference type="Pfam" id="PF13567">
    <property type="entry name" value="DUF4131"/>
    <property type="match status" value="1"/>
</dbReference>
<keyword evidence="2" id="KW-1003">Cell membrane</keyword>
<dbReference type="EMBL" id="CP001097">
    <property type="protein sequence ID" value="ACD90600.1"/>
    <property type="molecule type" value="Genomic_DNA"/>
</dbReference>
<evidence type="ECO:0000256" key="6">
    <source>
        <dbReference type="SAM" id="Phobius"/>
    </source>
</evidence>
<keyword evidence="5 6" id="KW-0472">Membrane</keyword>
<dbReference type="PANTHER" id="PTHR30619:SF1">
    <property type="entry name" value="RECOMBINATION PROTEIN 2"/>
    <property type="match status" value="1"/>
</dbReference>
<feature type="transmembrane region" description="Helical" evidence="6">
    <location>
        <begin position="66"/>
        <end position="86"/>
    </location>
</feature>
<dbReference type="HOGENOM" id="CLU_377545_0_0_10"/>
<dbReference type="OrthoDB" id="9761531at2"/>
<reference evidence="9 10" key="1">
    <citation type="submission" date="2008-05" db="EMBL/GenBank/DDBJ databases">
        <title>Complete sequence of Chlorobium limicola DSM 245.</title>
        <authorList>
            <consortium name="US DOE Joint Genome Institute"/>
            <person name="Lucas S."/>
            <person name="Copeland A."/>
            <person name="Lapidus A."/>
            <person name="Glavina del Rio T."/>
            <person name="Dalin E."/>
            <person name="Tice H."/>
            <person name="Bruce D."/>
            <person name="Goodwin L."/>
            <person name="Pitluck S."/>
            <person name="Schmutz J."/>
            <person name="Larimer F."/>
            <person name="Land M."/>
            <person name="Hauser L."/>
            <person name="Kyrpides N."/>
            <person name="Ovchinnikova G."/>
            <person name="Zhao F."/>
            <person name="Li T."/>
            <person name="Liu Z."/>
            <person name="Overmann J."/>
            <person name="Bryant D.A."/>
            <person name="Richardson P."/>
        </authorList>
    </citation>
    <scope>NUCLEOTIDE SEQUENCE [LARGE SCALE GENOMIC DNA]</scope>
    <source>
        <strain evidence="10">DSM 245 / NBRC 103803 / 6330</strain>
    </source>
</reference>
<feature type="transmembrane region" description="Helical" evidence="6">
    <location>
        <begin position="12"/>
        <end position="30"/>
    </location>
</feature>
<dbReference type="GO" id="GO:0005886">
    <property type="term" value="C:plasma membrane"/>
    <property type="evidence" value="ECO:0007669"/>
    <property type="project" value="UniProtKB-SubCell"/>
</dbReference>
<feature type="domain" description="DUF4131" evidence="8">
    <location>
        <begin position="29"/>
        <end position="201"/>
    </location>
</feature>
<evidence type="ECO:0000256" key="5">
    <source>
        <dbReference type="ARBA" id="ARBA00023136"/>
    </source>
</evidence>
<dbReference type="InterPro" id="IPR025405">
    <property type="entry name" value="DUF4131"/>
</dbReference>
<feature type="transmembrane region" description="Helical" evidence="6">
    <location>
        <begin position="499"/>
        <end position="517"/>
    </location>
</feature>
<evidence type="ECO:0000313" key="10">
    <source>
        <dbReference type="Proteomes" id="UP000008841"/>
    </source>
</evidence>
<sequence length="734" mass="82058">MLDLFAPYPAVRLLIFVVTGIVAGTAALLALDLWLLLTLLFFLLLICGFAYEAIRLKNSPFPHQLTAIAYHLFIFCAFASGSHYSFNTVPDRTLLHYVGHPVLLYGKVDGRPAHSEKGMGWTLQVQEVFSDGRTEQLSDRAKIFMRNGTGEPPELGNGDMVRVKGTIQLIPEAANRGEFDPRRYGRMQRTYVQLFCAGPWHLLHEGKNSLNFFERYVVVPVYDFIVASVDRLIPEGGERKLVRGVLLGEREVLDETVFEAFKTTGTAHVLAVSGLNVGLLALGIHVLLQRFKVTAYGRWFSFVLIAFILIVFSYVTGNSPSVKRAAIMSVVLFGGETLGRRSYGVNSLAVSDIIILLFDPFDLFNPGFLMTNAAVLAILLVYPLLYPPGHKEEGVLRAVSRFFLGSFFVSLAAIIGVSPVIAYYFGTFSVVSLAANLPVVLFSTVMMYALMPMLLFNLFAPFPASLFGMSGWLFARLTLDSALFFSKVPYASISLKPDIVEVLIYYAAGTATAWFFYRKAWGRLLIALLLGCNALLWYGMADQSQPGKGLVTVNLGRNLALLYATESETVIVDAGKKRRDAERIMRQIDQHRLPPPAAAVQFYSKDSLFNALPVRLHMPNSQERLALSSMVVSRPLEKVLRISSRGRSLLYVSGTSRLRQDPAWKADVVILAVYRFREKQREQIESWLGYVRPERCIFLSGSFMTQQDKAALNRFSEERPNIEIRRSDSQIVIP</sequence>
<feature type="transmembrane region" description="Helical" evidence="6">
    <location>
        <begin position="524"/>
        <end position="540"/>
    </location>
</feature>
<feature type="transmembrane region" description="Helical" evidence="6">
    <location>
        <begin position="367"/>
        <end position="386"/>
    </location>
</feature>
<evidence type="ECO:0000256" key="4">
    <source>
        <dbReference type="ARBA" id="ARBA00022989"/>
    </source>
</evidence>
<feature type="transmembrane region" description="Helical" evidence="6">
    <location>
        <begin position="454"/>
        <end position="479"/>
    </location>
</feature>
<proteinExistence type="predicted"/>
<evidence type="ECO:0000259" key="8">
    <source>
        <dbReference type="Pfam" id="PF13567"/>
    </source>
</evidence>
<dbReference type="STRING" id="290315.Clim_1551"/>